<gene>
    <name evidence="1" type="ORF">PM02_07355</name>
</gene>
<dbReference type="Proteomes" id="UP000027337">
    <property type="component" value="Unassembled WGS sequence"/>
</dbReference>
<dbReference type="Gene3D" id="3.30.10.10">
    <property type="entry name" value="Trypsin Inhibitor V, subunit A"/>
    <property type="match status" value="1"/>
</dbReference>
<dbReference type="AlphaFoldDB" id="A0A061SVW3"/>
<reference evidence="1 2" key="1">
    <citation type="journal article" date="2014" name="Genome Announc.">
        <title>Draft Genome Sequences of Two Isolates of the Roseobacter Group, Sulfitobacter sp. Strains 3SOLIMAR09 and 1FIGIMAR09, from Harbors of Mallorca Island (Mediterranean Sea).</title>
        <authorList>
            <person name="Mas-Llado M."/>
            <person name="Pina-Villalonga J.M."/>
            <person name="Brunet-Galmes I."/>
            <person name="Nogales B."/>
            <person name="Bosch R."/>
        </authorList>
    </citation>
    <scope>NUCLEOTIDE SEQUENCE [LARGE SCALE GENOMIC DNA]</scope>
    <source>
        <strain evidence="1 2">1FIGIMAR09</strain>
    </source>
</reference>
<accession>A0A061SVW3</accession>
<dbReference type="RefSeq" id="WP_037906814.1">
    <property type="nucleotide sequence ID" value="NZ_JEMU01000005.1"/>
</dbReference>
<proteinExistence type="predicted"/>
<evidence type="ECO:0000313" key="1">
    <source>
        <dbReference type="EMBL" id="KAJ03630.1"/>
    </source>
</evidence>
<dbReference type="PANTHER" id="PTHR39600:SF1">
    <property type="entry name" value="PEPTIDASE INHIBITOR I78 FAMILY PROTEIN"/>
    <property type="match status" value="1"/>
</dbReference>
<dbReference type="PANTHER" id="PTHR39600">
    <property type="entry name" value="PEPTIDASE INHIBITOR I78 FAMILY PROTEIN"/>
    <property type="match status" value="1"/>
</dbReference>
<name>A0A061SVW3_9RHOB</name>
<dbReference type="STRING" id="83219.PM02_07355"/>
<comment type="caution">
    <text evidence="1">The sequence shown here is derived from an EMBL/GenBank/DDBJ whole genome shotgun (WGS) entry which is preliminary data.</text>
</comment>
<sequence>MRGPIALTLLVLAACSGEPAINACGADQWRSLLGKPEAALSVIGKDLRIIHPGDAVTMDFNPARLNAEIDAQGKITKLACY</sequence>
<organism evidence="1 2">
    <name type="scientific">Sulfitobacter mediterraneus</name>
    <dbReference type="NCBI Taxonomy" id="83219"/>
    <lineage>
        <taxon>Bacteria</taxon>
        <taxon>Pseudomonadati</taxon>
        <taxon>Pseudomonadota</taxon>
        <taxon>Alphaproteobacteria</taxon>
        <taxon>Rhodobacterales</taxon>
        <taxon>Roseobacteraceae</taxon>
        <taxon>Sulfitobacter</taxon>
    </lineage>
</organism>
<dbReference type="EMBL" id="JEMU01000005">
    <property type="protein sequence ID" value="KAJ03630.1"/>
    <property type="molecule type" value="Genomic_DNA"/>
</dbReference>
<dbReference type="PROSITE" id="PS51257">
    <property type="entry name" value="PROKAR_LIPOPROTEIN"/>
    <property type="match status" value="1"/>
</dbReference>
<evidence type="ECO:0008006" key="3">
    <source>
        <dbReference type="Google" id="ProtNLM"/>
    </source>
</evidence>
<keyword evidence="2" id="KW-1185">Reference proteome</keyword>
<protein>
    <recommendedName>
        <fullName evidence="3">Peptidase inhibitor I78 family protein</fullName>
    </recommendedName>
</protein>
<dbReference type="InterPro" id="IPR021719">
    <property type="entry name" value="Prot_inh_I78"/>
</dbReference>
<dbReference type="Pfam" id="PF11720">
    <property type="entry name" value="Inhibitor_I78"/>
    <property type="match status" value="1"/>
</dbReference>
<evidence type="ECO:0000313" key="2">
    <source>
        <dbReference type="Proteomes" id="UP000027337"/>
    </source>
</evidence>